<dbReference type="EMBL" id="CAJOBH010000574">
    <property type="protein sequence ID" value="CAF3802712.1"/>
    <property type="molecule type" value="Genomic_DNA"/>
</dbReference>
<evidence type="ECO:0000259" key="5">
    <source>
        <dbReference type="PROSITE" id="PS50011"/>
    </source>
</evidence>
<dbReference type="Proteomes" id="UP000676336">
    <property type="component" value="Unassembled WGS sequence"/>
</dbReference>
<dbReference type="Proteomes" id="UP000663824">
    <property type="component" value="Unassembled WGS sequence"/>
</dbReference>
<dbReference type="GO" id="GO:0004713">
    <property type="term" value="F:protein tyrosine kinase activity"/>
    <property type="evidence" value="ECO:0007669"/>
    <property type="project" value="InterPro"/>
</dbReference>
<evidence type="ECO:0000313" key="8">
    <source>
        <dbReference type="EMBL" id="CAF3802712.1"/>
    </source>
</evidence>
<evidence type="ECO:0000256" key="4">
    <source>
        <dbReference type="ARBA" id="ARBA00022840"/>
    </source>
</evidence>
<protein>
    <recommendedName>
        <fullName evidence="5">Protein kinase domain-containing protein</fullName>
    </recommendedName>
</protein>
<keyword evidence="3" id="KW-0418">Kinase</keyword>
<dbReference type="GO" id="GO:0005737">
    <property type="term" value="C:cytoplasm"/>
    <property type="evidence" value="ECO:0007669"/>
    <property type="project" value="TreeGrafter"/>
</dbReference>
<dbReference type="GO" id="GO:0005524">
    <property type="term" value="F:ATP binding"/>
    <property type="evidence" value="ECO:0007669"/>
    <property type="project" value="UniProtKB-KW"/>
</dbReference>
<dbReference type="Pfam" id="PF00069">
    <property type="entry name" value="Pkinase"/>
    <property type="match status" value="1"/>
</dbReference>
<feature type="domain" description="Protein kinase" evidence="5">
    <location>
        <begin position="1"/>
        <end position="169"/>
    </location>
</feature>
<evidence type="ECO:0000256" key="3">
    <source>
        <dbReference type="ARBA" id="ARBA00022777"/>
    </source>
</evidence>
<evidence type="ECO:0000256" key="1">
    <source>
        <dbReference type="ARBA" id="ARBA00022679"/>
    </source>
</evidence>
<sequence>MELCTRGSLIDVITNDHSLPLYRKLILGRHIAAGMRRIHEHQMIHRDIRPANILVDDEYIAKIGDMGIARVLDPRGCHTQIGCLQYMPPEFYQGSINQKLDIFTYGLTLYHLFTGYYHEYDSRNHRIHLNLTLPVLGDIVSRCCQSAANQRPSAFELERTLMLYERGFLELVVNKQSSYENMNKNQQDRLFVEFCHSFRPHAAQFARRNGFL</sequence>
<comment type="caution">
    <text evidence="7">The sequence shown here is derived from an EMBL/GenBank/DDBJ whole genome shotgun (WGS) entry which is preliminary data.</text>
</comment>
<dbReference type="PROSITE" id="PS00109">
    <property type="entry name" value="PROTEIN_KINASE_TYR"/>
    <property type="match status" value="1"/>
</dbReference>
<keyword evidence="4" id="KW-0067">ATP-binding</keyword>
<dbReference type="InterPro" id="IPR020635">
    <property type="entry name" value="Tyr_kinase_cat_dom"/>
</dbReference>
<dbReference type="Proteomes" id="UP000663855">
    <property type="component" value="Unassembled WGS sequence"/>
</dbReference>
<organism evidence="7 10">
    <name type="scientific">Rotaria magnacalcarata</name>
    <dbReference type="NCBI Taxonomy" id="392030"/>
    <lineage>
        <taxon>Eukaryota</taxon>
        <taxon>Metazoa</taxon>
        <taxon>Spiralia</taxon>
        <taxon>Gnathifera</taxon>
        <taxon>Rotifera</taxon>
        <taxon>Eurotatoria</taxon>
        <taxon>Bdelloidea</taxon>
        <taxon>Philodinida</taxon>
        <taxon>Philodinidae</taxon>
        <taxon>Rotaria</taxon>
    </lineage>
</organism>
<evidence type="ECO:0000256" key="2">
    <source>
        <dbReference type="ARBA" id="ARBA00022741"/>
    </source>
</evidence>
<evidence type="ECO:0000313" key="6">
    <source>
        <dbReference type="EMBL" id="CAF1599618.1"/>
    </source>
</evidence>
<accession>A0A816U3X4</accession>
<gene>
    <name evidence="8" type="ORF">BYL167_LOCUS3088</name>
    <name evidence="6" type="ORF">CJN711_LOCUS35001</name>
    <name evidence="7" type="ORF">MBJ925_LOCUS21792</name>
    <name evidence="9" type="ORF">SMN809_LOCUS1938</name>
</gene>
<keyword evidence="2" id="KW-0547">Nucleotide-binding</keyword>
<dbReference type="InterPro" id="IPR008266">
    <property type="entry name" value="Tyr_kinase_AS"/>
</dbReference>
<dbReference type="SUPFAM" id="SSF56112">
    <property type="entry name" value="Protein kinase-like (PK-like)"/>
    <property type="match status" value="1"/>
</dbReference>
<dbReference type="EMBL" id="CAJOBI010000323">
    <property type="protein sequence ID" value="CAF3814782.1"/>
    <property type="molecule type" value="Genomic_DNA"/>
</dbReference>
<proteinExistence type="predicted"/>
<dbReference type="AlphaFoldDB" id="A0A816U3X4"/>
<dbReference type="InterPro" id="IPR011009">
    <property type="entry name" value="Kinase-like_dom_sf"/>
</dbReference>
<dbReference type="Gene3D" id="1.10.510.10">
    <property type="entry name" value="Transferase(Phosphotransferase) domain 1"/>
    <property type="match status" value="1"/>
</dbReference>
<dbReference type="Proteomes" id="UP000681967">
    <property type="component" value="Unassembled WGS sequence"/>
</dbReference>
<dbReference type="InterPro" id="IPR050339">
    <property type="entry name" value="CC_SR_Kinase"/>
</dbReference>
<dbReference type="SMART" id="SM00219">
    <property type="entry name" value="TyrKc"/>
    <property type="match status" value="1"/>
</dbReference>
<dbReference type="GO" id="GO:0005634">
    <property type="term" value="C:nucleus"/>
    <property type="evidence" value="ECO:0007669"/>
    <property type="project" value="TreeGrafter"/>
</dbReference>
<dbReference type="EMBL" id="CAJNOV010017062">
    <property type="protein sequence ID" value="CAF1599618.1"/>
    <property type="molecule type" value="Genomic_DNA"/>
</dbReference>
<evidence type="ECO:0000313" key="7">
    <source>
        <dbReference type="EMBL" id="CAF2098299.1"/>
    </source>
</evidence>
<evidence type="ECO:0000313" key="10">
    <source>
        <dbReference type="Proteomes" id="UP000663824"/>
    </source>
</evidence>
<name>A0A816U3X4_9BILA</name>
<keyword evidence="1" id="KW-0808">Transferase</keyword>
<dbReference type="PROSITE" id="PS50011">
    <property type="entry name" value="PROTEIN_KINASE_DOM"/>
    <property type="match status" value="1"/>
</dbReference>
<dbReference type="EMBL" id="CAJNRE010011071">
    <property type="protein sequence ID" value="CAF2098299.1"/>
    <property type="molecule type" value="Genomic_DNA"/>
</dbReference>
<dbReference type="InterPro" id="IPR000719">
    <property type="entry name" value="Prot_kinase_dom"/>
</dbReference>
<evidence type="ECO:0000313" key="9">
    <source>
        <dbReference type="EMBL" id="CAF3814782.1"/>
    </source>
</evidence>
<reference evidence="7" key="1">
    <citation type="submission" date="2021-02" db="EMBL/GenBank/DDBJ databases">
        <authorList>
            <person name="Nowell W R."/>
        </authorList>
    </citation>
    <scope>NUCLEOTIDE SEQUENCE</scope>
</reference>
<dbReference type="PANTHER" id="PTHR11042">
    <property type="entry name" value="EUKARYOTIC TRANSLATION INITIATION FACTOR 2-ALPHA KINASE EIF2-ALPHA KINASE -RELATED"/>
    <property type="match status" value="1"/>
</dbReference>